<reference evidence="1 2" key="1">
    <citation type="journal article" date="2016" name="Nat. Commun.">
        <title>Thousands of microbial genomes shed light on interconnected biogeochemical processes in an aquifer system.</title>
        <authorList>
            <person name="Anantharaman K."/>
            <person name="Brown C.T."/>
            <person name="Hug L.A."/>
            <person name="Sharon I."/>
            <person name="Castelle C.J."/>
            <person name="Probst A.J."/>
            <person name="Thomas B.C."/>
            <person name="Singh A."/>
            <person name="Wilkins M.J."/>
            <person name="Karaoz U."/>
            <person name="Brodie E.L."/>
            <person name="Williams K.H."/>
            <person name="Hubbard S.S."/>
            <person name="Banfield J.F."/>
        </authorList>
    </citation>
    <scope>NUCLEOTIDE SEQUENCE [LARGE SCALE GENOMIC DNA]</scope>
</reference>
<evidence type="ECO:0008006" key="3">
    <source>
        <dbReference type="Google" id="ProtNLM"/>
    </source>
</evidence>
<protein>
    <recommendedName>
        <fullName evidence="3">DUF4186 domain-containing protein</fullName>
    </recommendedName>
</protein>
<dbReference type="EMBL" id="MHFR01000005">
    <property type="protein sequence ID" value="OGW99471.1"/>
    <property type="molecule type" value="Genomic_DNA"/>
</dbReference>
<dbReference type="Pfam" id="PF13811">
    <property type="entry name" value="DUF4186"/>
    <property type="match status" value="1"/>
</dbReference>
<comment type="caution">
    <text evidence="1">The sequence shown here is derived from an EMBL/GenBank/DDBJ whole genome shotgun (WGS) entry which is preliminary data.</text>
</comment>
<dbReference type="Proteomes" id="UP000178187">
    <property type="component" value="Unassembled WGS sequence"/>
</dbReference>
<evidence type="ECO:0000313" key="1">
    <source>
        <dbReference type="EMBL" id="OGW99471.1"/>
    </source>
</evidence>
<name>A0A1G1L2T9_9BACT</name>
<proteinExistence type="predicted"/>
<accession>A0A1G1L2T9</accession>
<gene>
    <name evidence="1" type="ORF">A3G33_00945</name>
</gene>
<organism evidence="1 2">
    <name type="scientific">Candidatus Danuiimicrobium aquiferis</name>
    <dbReference type="NCBI Taxonomy" id="1801832"/>
    <lineage>
        <taxon>Bacteria</taxon>
        <taxon>Pseudomonadati</taxon>
        <taxon>Candidatus Omnitrophota</taxon>
        <taxon>Candidatus Danuiimicrobium</taxon>
    </lineage>
</organism>
<dbReference type="InterPro" id="IPR020378">
    <property type="entry name" value="DUF4186"/>
</dbReference>
<dbReference type="AlphaFoldDB" id="A0A1G1L2T9"/>
<evidence type="ECO:0000313" key="2">
    <source>
        <dbReference type="Proteomes" id="UP000178187"/>
    </source>
</evidence>
<sequence length="140" mass="16089">MFTTAQERKNALSKSKFRSRFFLSPEDIEYIKKASWPVIRSHAYDFIAQRVAPKHPENDGRQTPYAGHPVFKAQHATATCCRGCLAKWYGIPKGRMLTRGEVDMVVVAIVEWLEEHVGKNKVLPEKKSENQVPELQATFW</sequence>